<reference evidence="1" key="1">
    <citation type="submission" date="2020-05" db="EMBL/GenBank/DDBJ databases">
        <title>Mycena genomes resolve the evolution of fungal bioluminescence.</title>
        <authorList>
            <person name="Tsai I.J."/>
        </authorList>
    </citation>
    <scope>NUCLEOTIDE SEQUENCE</scope>
    <source>
        <strain evidence="1">171206Taipei</strain>
    </source>
</reference>
<dbReference type="Gene3D" id="3.80.10.10">
    <property type="entry name" value="Ribonuclease Inhibitor"/>
    <property type="match status" value="1"/>
</dbReference>
<dbReference type="EMBL" id="JACAZF010000001">
    <property type="protein sequence ID" value="KAF7315971.1"/>
    <property type="molecule type" value="Genomic_DNA"/>
</dbReference>
<comment type="caution">
    <text evidence="1">The sequence shown here is derived from an EMBL/GenBank/DDBJ whole genome shotgun (WGS) entry which is preliminary data.</text>
</comment>
<dbReference type="InterPro" id="IPR032675">
    <property type="entry name" value="LRR_dom_sf"/>
</dbReference>
<dbReference type="OrthoDB" id="3365698at2759"/>
<organism evidence="1 2">
    <name type="scientific">Mycena indigotica</name>
    <dbReference type="NCBI Taxonomy" id="2126181"/>
    <lineage>
        <taxon>Eukaryota</taxon>
        <taxon>Fungi</taxon>
        <taxon>Dikarya</taxon>
        <taxon>Basidiomycota</taxon>
        <taxon>Agaricomycotina</taxon>
        <taxon>Agaricomycetes</taxon>
        <taxon>Agaricomycetidae</taxon>
        <taxon>Agaricales</taxon>
        <taxon>Marasmiineae</taxon>
        <taxon>Mycenaceae</taxon>
        <taxon>Mycena</taxon>
    </lineage>
</organism>
<sequence length="516" mass="58599">MPSSPYLAKLGTNYVPKDDELEHLAVVISKLGSDLQSLAVDGGDLDTQESYQQQFEANRALMSPLRRMPLDIIQEIFAWCLPMDENYRMNVDAAPLLLGRICSSWREIAYSTPLLWSKLHVEEPETYSYGGRKIQPTKPLLAKLRGRREATTEWLMRSGSCPLSISFACREQFADFERSILPALVPFTSRWEHISITATTEILPHIAHITAEEVPLLKSLHLVEIFANNRLGLVERPWELLAAPNLTTLRMLMHFFDESLFTVQWANLVNLEISLVPTSQFDTPSSQRAFDVAARCPNLRVYTITLQNFDDFTPPDSVLELAYLHTFHVLSVGGLHSCVKDLLAGRLLLPKLRDLRWHGKAPWQMPLDLSYKPFCSAARYIEVIDISFDLFTKDTLAEFFGLISRTLRKVKMWPAHNMGPEGSEVVFDDDILHMLSSVVDYPSLEDLDISFGAFSEQALLDFVAVRMKAQKLKHVAVTFRDPKTLDVYPMLRPFLDVGLHATVGYRPADDDDDDDL</sequence>
<proteinExistence type="predicted"/>
<name>A0A8H6TFZ4_9AGAR</name>
<dbReference type="RefSeq" id="XP_037225994.1">
    <property type="nucleotide sequence ID" value="XM_037358084.1"/>
</dbReference>
<gene>
    <name evidence="1" type="ORF">MIND_00114000</name>
</gene>
<evidence type="ECO:0000313" key="1">
    <source>
        <dbReference type="EMBL" id="KAF7315971.1"/>
    </source>
</evidence>
<dbReference type="Proteomes" id="UP000636479">
    <property type="component" value="Unassembled WGS sequence"/>
</dbReference>
<evidence type="ECO:0000313" key="2">
    <source>
        <dbReference type="Proteomes" id="UP000636479"/>
    </source>
</evidence>
<dbReference type="GeneID" id="59340600"/>
<keyword evidence="2" id="KW-1185">Reference proteome</keyword>
<accession>A0A8H6TFZ4</accession>
<dbReference type="AlphaFoldDB" id="A0A8H6TFZ4"/>
<protein>
    <submittedName>
        <fullName evidence="1">F-box domain-containing protein</fullName>
    </submittedName>
</protein>